<evidence type="ECO:0000313" key="3">
    <source>
        <dbReference type="Proteomes" id="UP001596039"/>
    </source>
</evidence>
<dbReference type="PANTHER" id="PTHR43194:SF2">
    <property type="entry name" value="PEROXISOMAL MEMBRANE PROTEIN LPX1"/>
    <property type="match status" value="1"/>
</dbReference>
<dbReference type="PANTHER" id="PTHR43194">
    <property type="entry name" value="HYDROLASE ALPHA/BETA FOLD FAMILY"/>
    <property type="match status" value="1"/>
</dbReference>
<comment type="caution">
    <text evidence="2">The sequence shown here is derived from an EMBL/GenBank/DDBJ whole genome shotgun (WGS) entry which is preliminary data.</text>
</comment>
<dbReference type="SUPFAM" id="SSF53474">
    <property type="entry name" value="alpha/beta-Hydrolases"/>
    <property type="match status" value="1"/>
</dbReference>
<dbReference type="RefSeq" id="WP_386738907.1">
    <property type="nucleotide sequence ID" value="NZ_JBHSMG010000001.1"/>
</dbReference>
<dbReference type="Gene3D" id="3.40.50.1820">
    <property type="entry name" value="alpha/beta hydrolase"/>
    <property type="match status" value="1"/>
</dbReference>
<dbReference type="InterPro" id="IPR029058">
    <property type="entry name" value="AB_hydrolase_fold"/>
</dbReference>
<proteinExistence type="predicted"/>
<sequence length="280" mass="30269">MTLTETELSEVARANASGLTPVVFIHGLWLLSSSWQPWRELFEGEGYTTLAPSWPDDPATVEEAKANPDAFAGKMVKQVTDHYAEAIGRLTQSPVVIGHSFGGLIAQKLAGDGLNAVTVGIDPAQFQGVTALPVSALKSGAPALLKFNHTKHGVTLTYEQFAYGWSNALPEDEGKALYEKFHVPASGVPIFQAATANFNPFAETKVDTENHERGPLLLIAGGEDHTVPPSVVENEYKIQKKNPNDTELAIIPGRGHSLVIDSGWREVADTALEFVQRYLP</sequence>
<dbReference type="Pfam" id="PF12697">
    <property type="entry name" value="Abhydrolase_6"/>
    <property type="match status" value="1"/>
</dbReference>
<reference evidence="3" key="1">
    <citation type="journal article" date="2019" name="Int. J. Syst. Evol. Microbiol.">
        <title>The Global Catalogue of Microorganisms (GCM) 10K type strain sequencing project: providing services to taxonomists for standard genome sequencing and annotation.</title>
        <authorList>
            <consortium name="The Broad Institute Genomics Platform"/>
            <consortium name="The Broad Institute Genome Sequencing Center for Infectious Disease"/>
            <person name="Wu L."/>
            <person name="Ma J."/>
        </authorList>
    </citation>
    <scope>NUCLEOTIDE SEQUENCE [LARGE SCALE GENOMIC DNA]</scope>
    <source>
        <strain evidence="3">CGMCC 4.6997</strain>
    </source>
</reference>
<dbReference type="InterPro" id="IPR000073">
    <property type="entry name" value="AB_hydrolase_1"/>
</dbReference>
<dbReference type="GO" id="GO:0016787">
    <property type="term" value="F:hydrolase activity"/>
    <property type="evidence" value="ECO:0007669"/>
    <property type="project" value="UniProtKB-KW"/>
</dbReference>
<organism evidence="2 3">
    <name type="scientific">Lysinimonas soli</name>
    <dbReference type="NCBI Taxonomy" id="1074233"/>
    <lineage>
        <taxon>Bacteria</taxon>
        <taxon>Bacillati</taxon>
        <taxon>Actinomycetota</taxon>
        <taxon>Actinomycetes</taxon>
        <taxon>Micrococcales</taxon>
        <taxon>Microbacteriaceae</taxon>
        <taxon>Lysinimonas</taxon>
    </lineage>
</organism>
<gene>
    <name evidence="2" type="ORF">ACFPJ4_03530</name>
</gene>
<feature type="domain" description="AB hydrolase-1" evidence="1">
    <location>
        <begin position="22"/>
        <end position="269"/>
    </location>
</feature>
<name>A0ABW0NQZ7_9MICO</name>
<keyword evidence="3" id="KW-1185">Reference proteome</keyword>
<accession>A0ABW0NQZ7</accession>
<dbReference type="Proteomes" id="UP001596039">
    <property type="component" value="Unassembled WGS sequence"/>
</dbReference>
<evidence type="ECO:0000259" key="1">
    <source>
        <dbReference type="Pfam" id="PF12697"/>
    </source>
</evidence>
<dbReference type="InterPro" id="IPR050228">
    <property type="entry name" value="Carboxylesterase_BioH"/>
</dbReference>
<keyword evidence="2" id="KW-0378">Hydrolase</keyword>
<dbReference type="EMBL" id="JBHSMG010000001">
    <property type="protein sequence ID" value="MFC5501309.1"/>
    <property type="molecule type" value="Genomic_DNA"/>
</dbReference>
<protein>
    <submittedName>
        <fullName evidence="2">Alpha/beta hydrolase</fullName>
    </submittedName>
</protein>
<evidence type="ECO:0000313" key="2">
    <source>
        <dbReference type="EMBL" id="MFC5501309.1"/>
    </source>
</evidence>